<dbReference type="Gene3D" id="1.10.10.10">
    <property type="entry name" value="Winged helix-like DNA-binding domain superfamily/Winged helix DNA-binding domain"/>
    <property type="match status" value="1"/>
</dbReference>
<protein>
    <submittedName>
        <fullName evidence="5">Helix-turn-helix transcriptional regulator</fullName>
    </submittedName>
</protein>
<feature type="domain" description="HTH luxR-type" evidence="4">
    <location>
        <begin position="9"/>
        <end position="74"/>
    </location>
</feature>
<dbReference type="RefSeq" id="WP_353723145.1">
    <property type="nucleotide sequence ID" value="NZ_CP159289.1"/>
</dbReference>
<evidence type="ECO:0000313" key="5">
    <source>
        <dbReference type="EMBL" id="XCH27907.1"/>
    </source>
</evidence>
<sequence>MREKATSRGGQKTRRLSNREKQVLDLLLEGKWIKEIAATLNLQANTVSSFKTRIFTKLGVTNLFELAKKVKEQKQYH</sequence>
<dbReference type="Pfam" id="PF00196">
    <property type="entry name" value="GerE"/>
    <property type="match status" value="1"/>
</dbReference>
<keyword evidence="1" id="KW-0805">Transcription regulation</keyword>
<dbReference type="GO" id="GO:0006355">
    <property type="term" value="P:regulation of DNA-templated transcription"/>
    <property type="evidence" value="ECO:0007669"/>
    <property type="project" value="InterPro"/>
</dbReference>
<dbReference type="PRINTS" id="PR00038">
    <property type="entry name" value="HTHLUXR"/>
</dbReference>
<dbReference type="PROSITE" id="PS50043">
    <property type="entry name" value="HTH_LUXR_2"/>
    <property type="match status" value="1"/>
</dbReference>
<dbReference type="SMART" id="SM00421">
    <property type="entry name" value="HTH_LUXR"/>
    <property type="match status" value="1"/>
</dbReference>
<accession>A0AAU8FTJ0</accession>
<dbReference type="PANTHER" id="PTHR44688">
    <property type="entry name" value="DNA-BINDING TRANSCRIPTIONAL ACTIVATOR DEVR_DOSR"/>
    <property type="match status" value="1"/>
</dbReference>
<keyword evidence="3" id="KW-0804">Transcription</keyword>
<evidence type="ECO:0000256" key="2">
    <source>
        <dbReference type="ARBA" id="ARBA00023125"/>
    </source>
</evidence>
<organism evidence="5">
    <name type="scientific">Dyadobacter sp. 676</name>
    <dbReference type="NCBI Taxonomy" id="3088362"/>
    <lineage>
        <taxon>Bacteria</taxon>
        <taxon>Pseudomonadati</taxon>
        <taxon>Bacteroidota</taxon>
        <taxon>Cytophagia</taxon>
        <taxon>Cytophagales</taxon>
        <taxon>Spirosomataceae</taxon>
        <taxon>Dyadobacter</taxon>
    </lineage>
</organism>
<dbReference type="InterPro" id="IPR000792">
    <property type="entry name" value="Tscrpt_reg_LuxR_C"/>
</dbReference>
<dbReference type="EMBL" id="CP159289">
    <property type="protein sequence ID" value="XCH27907.1"/>
    <property type="molecule type" value="Genomic_DNA"/>
</dbReference>
<reference evidence="5" key="1">
    <citation type="submission" date="2024-06" db="EMBL/GenBank/DDBJ databases">
        <title>Sequencing and assembly of the genome of Dyadobacter sp. strain 676, a symbiont of Cyamopsis tetragonoloba.</title>
        <authorList>
            <person name="Guro P."/>
            <person name="Sazanova A."/>
            <person name="Kuznetsova I."/>
            <person name="Belimov A."/>
            <person name="Safronova V."/>
        </authorList>
    </citation>
    <scope>NUCLEOTIDE SEQUENCE</scope>
    <source>
        <strain evidence="5">676</strain>
    </source>
</reference>
<dbReference type="InterPro" id="IPR036388">
    <property type="entry name" value="WH-like_DNA-bd_sf"/>
</dbReference>
<keyword evidence="2" id="KW-0238">DNA-binding</keyword>
<dbReference type="SUPFAM" id="SSF46894">
    <property type="entry name" value="C-terminal effector domain of the bipartite response regulators"/>
    <property type="match status" value="1"/>
</dbReference>
<proteinExistence type="predicted"/>
<evidence type="ECO:0000256" key="3">
    <source>
        <dbReference type="ARBA" id="ARBA00023163"/>
    </source>
</evidence>
<gene>
    <name evidence="5" type="ORF">ABV298_05220</name>
</gene>
<dbReference type="AlphaFoldDB" id="A0AAU8FTJ0"/>
<name>A0AAU8FTJ0_9BACT</name>
<dbReference type="GO" id="GO:0003677">
    <property type="term" value="F:DNA binding"/>
    <property type="evidence" value="ECO:0007669"/>
    <property type="project" value="UniProtKB-KW"/>
</dbReference>
<dbReference type="PANTHER" id="PTHR44688:SF16">
    <property type="entry name" value="DNA-BINDING TRANSCRIPTIONAL ACTIVATOR DEVR_DOSR"/>
    <property type="match status" value="1"/>
</dbReference>
<evidence type="ECO:0000256" key="1">
    <source>
        <dbReference type="ARBA" id="ARBA00023015"/>
    </source>
</evidence>
<evidence type="ECO:0000259" key="4">
    <source>
        <dbReference type="PROSITE" id="PS50043"/>
    </source>
</evidence>
<dbReference type="CDD" id="cd06170">
    <property type="entry name" value="LuxR_C_like"/>
    <property type="match status" value="1"/>
</dbReference>
<dbReference type="InterPro" id="IPR016032">
    <property type="entry name" value="Sig_transdc_resp-reg_C-effctor"/>
</dbReference>